<dbReference type="KEGG" id="pkc:PKB_2398"/>
<dbReference type="STRING" id="1301098.PKB_2398"/>
<dbReference type="InterPro" id="IPR000160">
    <property type="entry name" value="GGDEF_dom"/>
</dbReference>
<name>A0A024HFC4_PSEKB</name>
<evidence type="ECO:0000256" key="2">
    <source>
        <dbReference type="ARBA" id="ARBA00034247"/>
    </source>
</evidence>
<keyword evidence="5" id="KW-1185">Reference proteome</keyword>
<dbReference type="eggNOG" id="COG2199">
    <property type="taxonomic scope" value="Bacteria"/>
</dbReference>
<dbReference type="GO" id="GO:1902201">
    <property type="term" value="P:negative regulation of bacterial-type flagellum-dependent cell motility"/>
    <property type="evidence" value="ECO:0007669"/>
    <property type="project" value="TreeGrafter"/>
</dbReference>
<dbReference type="Proteomes" id="UP000025241">
    <property type="component" value="Chromosome I"/>
</dbReference>
<dbReference type="SMART" id="SM00065">
    <property type="entry name" value="GAF"/>
    <property type="match status" value="1"/>
</dbReference>
<evidence type="ECO:0000313" key="4">
    <source>
        <dbReference type="EMBL" id="CDF83745.1"/>
    </source>
</evidence>
<gene>
    <name evidence="4" type="ORF">PKB_2398</name>
</gene>
<dbReference type="eggNOG" id="COG2203">
    <property type="taxonomic scope" value="Bacteria"/>
</dbReference>
<dbReference type="PATRIC" id="fig|1301098.3.peg.2402"/>
<comment type="catalytic activity">
    <reaction evidence="2">
        <text>2 GTP = 3',3'-c-di-GMP + 2 diphosphate</text>
        <dbReference type="Rhea" id="RHEA:24898"/>
        <dbReference type="ChEBI" id="CHEBI:33019"/>
        <dbReference type="ChEBI" id="CHEBI:37565"/>
        <dbReference type="ChEBI" id="CHEBI:58805"/>
        <dbReference type="EC" id="2.7.7.65"/>
    </reaction>
</comment>
<dbReference type="PROSITE" id="PS50887">
    <property type="entry name" value="GGDEF"/>
    <property type="match status" value="1"/>
</dbReference>
<evidence type="ECO:0000259" key="3">
    <source>
        <dbReference type="PROSITE" id="PS50887"/>
    </source>
</evidence>
<dbReference type="CDD" id="cd01949">
    <property type="entry name" value="GGDEF"/>
    <property type="match status" value="1"/>
</dbReference>
<dbReference type="InterPro" id="IPR029016">
    <property type="entry name" value="GAF-like_dom_sf"/>
</dbReference>
<dbReference type="GO" id="GO:0052621">
    <property type="term" value="F:diguanylate cyclase activity"/>
    <property type="evidence" value="ECO:0007669"/>
    <property type="project" value="UniProtKB-EC"/>
</dbReference>
<dbReference type="PANTHER" id="PTHR45138">
    <property type="entry name" value="REGULATORY COMPONENTS OF SENSORY TRANSDUCTION SYSTEM"/>
    <property type="match status" value="1"/>
</dbReference>
<sequence length="313" mass="34416">MSEVVDFESAVREALVFLKQAFGFDQWFVTRLDDGECIVMQGLEDQAMQPGHTLCWSDTLCSRMVAGSAPRIVPDLAEHPGCVDAAFIRDSATRAYMGFPLYKGDGELYGTLCGIAAQPQPEPSALQVQLFELLGKLLNALLQMELRAETQTRRAERFAAQALQDAMTGLFNRAGWEQLMAKEEQRCHRHGRSCVVIVIDLDELKQINDSKGHNAGDRLIRQTAKALTQATRSEDVVARLGGDEFGIIGVNCDLDGGRELLKRVLASLAEHGIAASVGMSSRPAKGDIRSAFVEADLKMYEQKRLKSSRSLQG</sequence>
<dbReference type="InterPro" id="IPR043128">
    <property type="entry name" value="Rev_trsase/Diguanyl_cyclase"/>
</dbReference>
<dbReference type="OrthoDB" id="9812358at2"/>
<dbReference type="RefSeq" id="WP_043251945.1">
    <property type="nucleotide sequence ID" value="NZ_HG322950.1"/>
</dbReference>
<dbReference type="EC" id="2.7.7.65" evidence="1"/>
<accession>A0A024HFC4</accession>
<reference evidence="4 5" key="2">
    <citation type="submission" date="2014-05" db="EMBL/GenBank/DDBJ databases">
        <title>Genome sequence of the 3-chlorobenzoate degrading bacterium Pseudomonas knackmussii B13 shows multiple evidence for horizontal gene transfer.</title>
        <authorList>
            <person name="Miyazaki R."/>
            <person name="Bertelli C."/>
            <person name="Falquet L."/>
            <person name="Robinson-Rechavi M."/>
            <person name="Gharib W."/>
            <person name="Roy S."/>
            <person name="Van der Meer J.R."/>
        </authorList>
    </citation>
    <scope>NUCLEOTIDE SEQUENCE [LARGE SCALE GENOMIC DNA]</scope>
    <source>
        <strain evidence="4 5">B13</strain>
    </source>
</reference>
<dbReference type="EMBL" id="HG322950">
    <property type="protein sequence ID" value="CDF83745.1"/>
    <property type="molecule type" value="Genomic_DNA"/>
</dbReference>
<feature type="domain" description="GGDEF" evidence="3">
    <location>
        <begin position="192"/>
        <end position="313"/>
    </location>
</feature>
<dbReference type="HOGENOM" id="CLU_000445_11_32_6"/>
<dbReference type="GO" id="GO:0043709">
    <property type="term" value="P:cell adhesion involved in single-species biofilm formation"/>
    <property type="evidence" value="ECO:0007669"/>
    <property type="project" value="TreeGrafter"/>
</dbReference>
<organism evidence="4 5">
    <name type="scientific">Pseudomonas knackmussii (strain DSM 6978 / CCUG 54928 / LMG 23759 / B13)</name>
    <dbReference type="NCBI Taxonomy" id="1301098"/>
    <lineage>
        <taxon>Bacteria</taxon>
        <taxon>Pseudomonadati</taxon>
        <taxon>Pseudomonadota</taxon>
        <taxon>Gammaproteobacteria</taxon>
        <taxon>Pseudomonadales</taxon>
        <taxon>Pseudomonadaceae</taxon>
        <taxon>Pseudomonas</taxon>
    </lineage>
</organism>
<dbReference type="Gene3D" id="3.30.70.270">
    <property type="match status" value="1"/>
</dbReference>
<dbReference type="Pfam" id="PF01590">
    <property type="entry name" value="GAF"/>
    <property type="match status" value="1"/>
</dbReference>
<dbReference type="SMART" id="SM00267">
    <property type="entry name" value="GGDEF"/>
    <property type="match status" value="1"/>
</dbReference>
<dbReference type="PANTHER" id="PTHR45138:SF9">
    <property type="entry name" value="DIGUANYLATE CYCLASE DGCM-RELATED"/>
    <property type="match status" value="1"/>
</dbReference>
<dbReference type="GO" id="GO:0005886">
    <property type="term" value="C:plasma membrane"/>
    <property type="evidence" value="ECO:0007669"/>
    <property type="project" value="TreeGrafter"/>
</dbReference>
<dbReference type="Pfam" id="PF00990">
    <property type="entry name" value="GGDEF"/>
    <property type="match status" value="1"/>
</dbReference>
<evidence type="ECO:0000256" key="1">
    <source>
        <dbReference type="ARBA" id="ARBA00012528"/>
    </source>
</evidence>
<evidence type="ECO:0000313" key="5">
    <source>
        <dbReference type="Proteomes" id="UP000025241"/>
    </source>
</evidence>
<dbReference type="NCBIfam" id="TIGR00254">
    <property type="entry name" value="GGDEF"/>
    <property type="match status" value="1"/>
</dbReference>
<dbReference type="InterPro" id="IPR003018">
    <property type="entry name" value="GAF"/>
</dbReference>
<proteinExistence type="predicted"/>
<dbReference type="Gene3D" id="3.30.450.40">
    <property type="match status" value="1"/>
</dbReference>
<dbReference type="InterPro" id="IPR029787">
    <property type="entry name" value="Nucleotide_cyclase"/>
</dbReference>
<protein>
    <recommendedName>
        <fullName evidence="1">diguanylate cyclase</fullName>
        <ecNumber evidence="1">2.7.7.65</ecNumber>
    </recommendedName>
</protein>
<dbReference type="SUPFAM" id="SSF55781">
    <property type="entry name" value="GAF domain-like"/>
    <property type="match status" value="1"/>
</dbReference>
<reference evidence="4 5" key="1">
    <citation type="submission" date="2013-03" db="EMBL/GenBank/DDBJ databases">
        <authorList>
            <person name="Linke B."/>
        </authorList>
    </citation>
    <scope>NUCLEOTIDE SEQUENCE [LARGE SCALE GENOMIC DNA]</scope>
    <source>
        <strain evidence="4 5">B13</strain>
    </source>
</reference>
<dbReference type="SUPFAM" id="SSF55073">
    <property type="entry name" value="Nucleotide cyclase"/>
    <property type="match status" value="1"/>
</dbReference>
<dbReference type="AlphaFoldDB" id="A0A024HFC4"/>
<dbReference type="InterPro" id="IPR050469">
    <property type="entry name" value="Diguanylate_Cyclase"/>
</dbReference>